<gene>
    <name evidence="12" type="ORF">AVDCRST_MAG34-1837</name>
</gene>
<evidence type="ECO:0000256" key="5">
    <source>
        <dbReference type="ARBA" id="ARBA00022692"/>
    </source>
</evidence>
<dbReference type="EMBL" id="CADCUI010000039">
    <property type="protein sequence ID" value="CAA9352118.1"/>
    <property type="molecule type" value="Genomic_DNA"/>
</dbReference>
<sequence length="140" mass="15282">MALVATRDEGPQSVNDLAGLAPLVLIAVVFWFLLVRPQRRRQMELQAVQRGVGIGDEVMLGSGILGRVAEVGEEYLRLEVDPGVHLKVARQAVVRVVNPDPGPDAPRDIHGDVHGDIPGDTPTETPADRRDTTRDSERDH</sequence>
<feature type="transmembrane region" description="Helical" evidence="11">
    <location>
        <begin position="17"/>
        <end position="35"/>
    </location>
</feature>
<protein>
    <recommendedName>
        <fullName evidence="13">Protein translocase subunit YajC</fullName>
    </recommendedName>
</protein>
<dbReference type="GO" id="GO:0015031">
    <property type="term" value="P:protein transport"/>
    <property type="evidence" value="ECO:0007669"/>
    <property type="project" value="UniProtKB-KW"/>
</dbReference>
<evidence type="ECO:0000256" key="11">
    <source>
        <dbReference type="SAM" id="Phobius"/>
    </source>
</evidence>
<evidence type="ECO:0000256" key="4">
    <source>
        <dbReference type="ARBA" id="ARBA00022475"/>
    </source>
</evidence>
<reference evidence="12" key="1">
    <citation type="submission" date="2020-02" db="EMBL/GenBank/DDBJ databases">
        <authorList>
            <person name="Meier V. D."/>
        </authorList>
    </citation>
    <scope>NUCLEOTIDE SEQUENCE</scope>
    <source>
        <strain evidence="12">AVDCRST_MAG34</strain>
    </source>
</reference>
<dbReference type="PRINTS" id="PR01853">
    <property type="entry name" value="YAJCTRNLCASE"/>
</dbReference>
<keyword evidence="9 11" id="KW-0472">Membrane</keyword>
<dbReference type="GO" id="GO:0005886">
    <property type="term" value="C:plasma membrane"/>
    <property type="evidence" value="ECO:0007669"/>
    <property type="project" value="UniProtKB-SubCell"/>
</dbReference>
<dbReference type="NCBIfam" id="TIGR00739">
    <property type="entry name" value="yajC"/>
    <property type="match status" value="1"/>
</dbReference>
<dbReference type="PANTHER" id="PTHR33909:SF1">
    <property type="entry name" value="SEC TRANSLOCON ACCESSORY COMPLEX SUBUNIT YAJC"/>
    <property type="match status" value="1"/>
</dbReference>
<keyword evidence="4" id="KW-1003">Cell membrane</keyword>
<keyword evidence="7 11" id="KW-1133">Transmembrane helix</keyword>
<feature type="region of interest" description="Disordered" evidence="10">
    <location>
        <begin position="97"/>
        <end position="140"/>
    </location>
</feature>
<evidence type="ECO:0000256" key="7">
    <source>
        <dbReference type="ARBA" id="ARBA00022989"/>
    </source>
</evidence>
<keyword evidence="5 11" id="KW-0812">Transmembrane</keyword>
<keyword evidence="3" id="KW-0813">Transport</keyword>
<dbReference type="PANTHER" id="PTHR33909">
    <property type="entry name" value="SEC TRANSLOCON ACCESSORY COMPLEX SUBUNIT YAJC"/>
    <property type="match status" value="1"/>
</dbReference>
<keyword evidence="6" id="KW-0653">Protein transport</keyword>
<feature type="compositionally biased region" description="Basic and acidic residues" evidence="10">
    <location>
        <begin position="126"/>
        <end position="140"/>
    </location>
</feature>
<dbReference type="SMART" id="SM01323">
    <property type="entry name" value="YajC"/>
    <property type="match status" value="1"/>
</dbReference>
<proteinExistence type="inferred from homology"/>
<feature type="compositionally biased region" description="Basic and acidic residues" evidence="10">
    <location>
        <begin position="105"/>
        <end position="117"/>
    </location>
</feature>
<evidence type="ECO:0000256" key="9">
    <source>
        <dbReference type="ARBA" id="ARBA00023136"/>
    </source>
</evidence>
<evidence type="ECO:0000256" key="10">
    <source>
        <dbReference type="SAM" id="MobiDB-lite"/>
    </source>
</evidence>
<keyword evidence="8" id="KW-0811">Translocation</keyword>
<evidence type="ECO:0000256" key="1">
    <source>
        <dbReference type="ARBA" id="ARBA00004162"/>
    </source>
</evidence>
<evidence type="ECO:0000313" key="12">
    <source>
        <dbReference type="EMBL" id="CAA9352118.1"/>
    </source>
</evidence>
<comment type="subcellular location">
    <subcellularLocation>
        <location evidence="1">Cell membrane</location>
        <topology evidence="1">Single-pass membrane protein</topology>
    </subcellularLocation>
</comment>
<evidence type="ECO:0000256" key="8">
    <source>
        <dbReference type="ARBA" id="ARBA00023010"/>
    </source>
</evidence>
<evidence type="ECO:0000256" key="3">
    <source>
        <dbReference type="ARBA" id="ARBA00022448"/>
    </source>
</evidence>
<evidence type="ECO:0000256" key="2">
    <source>
        <dbReference type="ARBA" id="ARBA00006742"/>
    </source>
</evidence>
<comment type="similarity">
    <text evidence="2">Belongs to the YajC family.</text>
</comment>
<organism evidence="12">
    <name type="scientific">uncultured Nocardioidaceae bacterium</name>
    <dbReference type="NCBI Taxonomy" id="253824"/>
    <lineage>
        <taxon>Bacteria</taxon>
        <taxon>Bacillati</taxon>
        <taxon>Actinomycetota</taxon>
        <taxon>Actinomycetes</taxon>
        <taxon>Propionibacteriales</taxon>
        <taxon>Nocardioidaceae</taxon>
        <taxon>environmental samples</taxon>
    </lineage>
</organism>
<dbReference type="AlphaFoldDB" id="A0A6J4M7K4"/>
<dbReference type="InterPro" id="IPR003849">
    <property type="entry name" value="Preprotein_translocase_YajC"/>
</dbReference>
<dbReference type="Pfam" id="PF02699">
    <property type="entry name" value="YajC"/>
    <property type="match status" value="1"/>
</dbReference>
<name>A0A6J4M7K4_9ACTN</name>
<evidence type="ECO:0008006" key="13">
    <source>
        <dbReference type="Google" id="ProtNLM"/>
    </source>
</evidence>
<accession>A0A6J4M7K4</accession>
<evidence type="ECO:0000256" key="6">
    <source>
        <dbReference type="ARBA" id="ARBA00022927"/>
    </source>
</evidence>